<organism evidence="1 2">
    <name type="scientific">Lindgomyces ingoldianus</name>
    <dbReference type="NCBI Taxonomy" id="673940"/>
    <lineage>
        <taxon>Eukaryota</taxon>
        <taxon>Fungi</taxon>
        <taxon>Dikarya</taxon>
        <taxon>Ascomycota</taxon>
        <taxon>Pezizomycotina</taxon>
        <taxon>Dothideomycetes</taxon>
        <taxon>Pleosporomycetidae</taxon>
        <taxon>Pleosporales</taxon>
        <taxon>Lindgomycetaceae</taxon>
        <taxon>Lindgomyces</taxon>
    </lineage>
</organism>
<sequence>MTSFITNILWNSVEGFVEAGTRTAGEYAGDALIKAGDLIEGSGRNVGSKLERTASGYGQKISGQNYNPGSKALPSTSAKNPAVKRSNSSPASTRAVGPTSRVPIGGNKYPGGKGVPSIKGTGVASRQITNGVSGTKGAIGGAQRTIGSGAGIGSAQKAIGGTKSPPKPYPNNVPYGTSTTPSPSAHKSKTTSSLSSAKGIVEHNGANLTRPYPSNASAYSSEKKSAVRPGRPKEFKLPGGGGAGNAVKDEGKKAYSGTSTYPGEGKKTPVRPQKYKPIERMKGTTEKGKMTHISV</sequence>
<dbReference type="Proteomes" id="UP000799755">
    <property type="component" value="Unassembled WGS sequence"/>
</dbReference>
<gene>
    <name evidence="1" type="ORF">BDR25DRAFT_275048</name>
</gene>
<reference evidence="1" key="1">
    <citation type="journal article" date="2020" name="Stud. Mycol.">
        <title>101 Dothideomycetes genomes: a test case for predicting lifestyles and emergence of pathogens.</title>
        <authorList>
            <person name="Haridas S."/>
            <person name="Albert R."/>
            <person name="Binder M."/>
            <person name="Bloem J."/>
            <person name="Labutti K."/>
            <person name="Salamov A."/>
            <person name="Andreopoulos B."/>
            <person name="Baker S."/>
            <person name="Barry K."/>
            <person name="Bills G."/>
            <person name="Bluhm B."/>
            <person name="Cannon C."/>
            <person name="Castanera R."/>
            <person name="Culley D."/>
            <person name="Daum C."/>
            <person name="Ezra D."/>
            <person name="Gonzalez J."/>
            <person name="Henrissat B."/>
            <person name="Kuo A."/>
            <person name="Liang C."/>
            <person name="Lipzen A."/>
            <person name="Lutzoni F."/>
            <person name="Magnuson J."/>
            <person name="Mondo S."/>
            <person name="Nolan M."/>
            <person name="Ohm R."/>
            <person name="Pangilinan J."/>
            <person name="Park H.-J."/>
            <person name="Ramirez L."/>
            <person name="Alfaro M."/>
            <person name="Sun H."/>
            <person name="Tritt A."/>
            <person name="Yoshinaga Y."/>
            <person name="Zwiers L.-H."/>
            <person name="Turgeon B."/>
            <person name="Goodwin S."/>
            <person name="Spatafora J."/>
            <person name="Crous P."/>
            <person name="Grigoriev I."/>
        </authorList>
    </citation>
    <scope>NUCLEOTIDE SEQUENCE</scope>
    <source>
        <strain evidence="1">ATCC 200398</strain>
    </source>
</reference>
<evidence type="ECO:0000313" key="2">
    <source>
        <dbReference type="Proteomes" id="UP000799755"/>
    </source>
</evidence>
<dbReference type="EMBL" id="MU003492">
    <property type="protein sequence ID" value="KAF2477706.1"/>
    <property type="molecule type" value="Genomic_DNA"/>
</dbReference>
<evidence type="ECO:0000313" key="1">
    <source>
        <dbReference type="EMBL" id="KAF2477706.1"/>
    </source>
</evidence>
<comment type="caution">
    <text evidence="1">The sequence shown here is derived from an EMBL/GenBank/DDBJ whole genome shotgun (WGS) entry which is preliminary data.</text>
</comment>
<accession>A0ACB6RES9</accession>
<protein>
    <submittedName>
        <fullName evidence="1">Uncharacterized protein</fullName>
    </submittedName>
</protein>
<name>A0ACB6RES9_9PLEO</name>
<keyword evidence="2" id="KW-1185">Reference proteome</keyword>
<proteinExistence type="predicted"/>